<dbReference type="WBParaSite" id="Pan_g4469.t1">
    <property type="protein sequence ID" value="Pan_g4469.t1"/>
    <property type="gene ID" value="Pan_g4469"/>
</dbReference>
<accession>A0A7E4VXV3</accession>
<protein>
    <submittedName>
        <fullName evidence="2">Uncharacterized protein</fullName>
    </submittedName>
</protein>
<evidence type="ECO:0000313" key="2">
    <source>
        <dbReference type="WBParaSite" id="Pan_g4469.t1"/>
    </source>
</evidence>
<proteinExistence type="predicted"/>
<name>A0A7E4VXV3_PANRE</name>
<keyword evidence="1" id="KW-1185">Reference proteome</keyword>
<reference evidence="1" key="1">
    <citation type="journal article" date="2013" name="Genetics">
        <title>The draft genome and transcriptome of Panagrellus redivivus are shaped by the harsh demands of a free-living lifestyle.</title>
        <authorList>
            <person name="Srinivasan J."/>
            <person name="Dillman A.R."/>
            <person name="Macchietto M.G."/>
            <person name="Heikkinen L."/>
            <person name="Lakso M."/>
            <person name="Fracchia K.M."/>
            <person name="Antoshechkin I."/>
            <person name="Mortazavi A."/>
            <person name="Wong G."/>
            <person name="Sternberg P.W."/>
        </authorList>
    </citation>
    <scope>NUCLEOTIDE SEQUENCE [LARGE SCALE GENOMIC DNA]</scope>
    <source>
        <strain evidence="1">MT8872</strain>
    </source>
</reference>
<evidence type="ECO:0000313" key="1">
    <source>
        <dbReference type="Proteomes" id="UP000492821"/>
    </source>
</evidence>
<reference evidence="2" key="2">
    <citation type="submission" date="2020-10" db="UniProtKB">
        <authorList>
            <consortium name="WormBaseParasite"/>
        </authorList>
    </citation>
    <scope>IDENTIFICATION</scope>
</reference>
<organism evidence="1 2">
    <name type="scientific">Panagrellus redivivus</name>
    <name type="common">Microworm</name>
    <dbReference type="NCBI Taxonomy" id="6233"/>
    <lineage>
        <taxon>Eukaryota</taxon>
        <taxon>Metazoa</taxon>
        <taxon>Ecdysozoa</taxon>
        <taxon>Nematoda</taxon>
        <taxon>Chromadorea</taxon>
        <taxon>Rhabditida</taxon>
        <taxon>Tylenchina</taxon>
        <taxon>Panagrolaimomorpha</taxon>
        <taxon>Panagrolaimoidea</taxon>
        <taxon>Panagrolaimidae</taxon>
        <taxon>Panagrellus</taxon>
    </lineage>
</organism>
<sequence length="138" mass="15434">MVVDNSHFGEADCLDDGVQMGFGLRKASSTAGVKAFLPYEKATKTTSARTPVSMGYEGGASGIEWQLWERNPSGLLFEGDLMTETVTDILHLLFGRIIMSIRVTYEVTAVTCLRIEWQQQTENEPQRQRQRGETSRSN</sequence>
<dbReference type="Proteomes" id="UP000492821">
    <property type="component" value="Unassembled WGS sequence"/>
</dbReference>
<dbReference type="AlphaFoldDB" id="A0A7E4VXV3"/>